<keyword evidence="3" id="KW-1185">Reference proteome</keyword>
<feature type="compositionally biased region" description="Polar residues" evidence="1">
    <location>
        <begin position="162"/>
        <end position="174"/>
    </location>
</feature>
<dbReference type="Proteomes" id="UP000272942">
    <property type="component" value="Unassembled WGS sequence"/>
</dbReference>
<accession>A0A183AK64</accession>
<evidence type="ECO:0000313" key="4">
    <source>
        <dbReference type="WBParaSite" id="ECPE_0000736501-mRNA-1"/>
    </source>
</evidence>
<evidence type="ECO:0000313" key="2">
    <source>
        <dbReference type="EMBL" id="VDP80855.1"/>
    </source>
</evidence>
<protein>
    <submittedName>
        <fullName evidence="4">CUB domain-containing protein</fullName>
    </submittedName>
</protein>
<feature type="compositionally biased region" description="Low complexity" evidence="1">
    <location>
        <begin position="149"/>
        <end position="161"/>
    </location>
</feature>
<name>A0A183AK64_9TREM</name>
<organism evidence="4">
    <name type="scientific">Echinostoma caproni</name>
    <dbReference type="NCBI Taxonomy" id="27848"/>
    <lineage>
        <taxon>Eukaryota</taxon>
        <taxon>Metazoa</taxon>
        <taxon>Spiralia</taxon>
        <taxon>Lophotrochozoa</taxon>
        <taxon>Platyhelminthes</taxon>
        <taxon>Trematoda</taxon>
        <taxon>Digenea</taxon>
        <taxon>Plagiorchiida</taxon>
        <taxon>Echinostomata</taxon>
        <taxon>Echinostomatoidea</taxon>
        <taxon>Echinostomatidae</taxon>
        <taxon>Echinostoma</taxon>
    </lineage>
</organism>
<reference evidence="4" key="1">
    <citation type="submission" date="2016-06" db="UniProtKB">
        <authorList>
            <consortium name="WormBaseParasite"/>
        </authorList>
    </citation>
    <scope>IDENTIFICATION</scope>
</reference>
<evidence type="ECO:0000313" key="3">
    <source>
        <dbReference type="Proteomes" id="UP000272942"/>
    </source>
</evidence>
<dbReference type="OrthoDB" id="6253325at2759"/>
<evidence type="ECO:0000256" key="1">
    <source>
        <dbReference type="SAM" id="MobiDB-lite"/>
    </source>
</evidence>
<gene>
    <name evidence="2" type="ORF">ECPE_LOCUS7349</name>
</gene>
<dbReference type="WBParaSite" id="ECPE_0000736501-mRNA-1">
    <property type="protein sequence ID" value="ECPE_0000736501-mRNA-1"/>
    <property type="gene ID" value="ECPE_0000736501"/>
</dbReference>
<feature type="region of interest" description="Disordered" evidence="1">
    <location>
        <begin position="129"/>
        <end position="174"/>
    </location>
</feature>
<dbReference type="EMBL" id="UZAN01044483">
    <property type="protein sequence ID" value="VDP80855.1"/>
    <property type="molecule type" value="Genomic_DNA"/>
</dbReference>
<reference evidence="2 3" key="2">
    <citation type="submission" date="2018-11" db="EMBL/GenBank/DDBJ databases">
        <authorList>
            <consortium name="Pathogen Informatics"/>
        </authorList>
    </citation>
    <scope>NUCLEOTIDE SEQUENCE [LARGE SCALE GENOMIC DNA]</scope>
    <source>
        <strain evidence="2 3">Egypt</strain>
    </source>
</reference>
<proteinExistence type="predicted"/>
<dbReference type="AlphaFoldDB" id="A0A183AK64"/>
<sequence>MTVAPIRCLFKELEIHTDVDSDENLRPCNQEAIQACQRSVERFRQRYNFDLVRMSPLKPCDCWDKENGNGTKPEFGSRRCVSCGSFNDWTDGDTTCGMWNWTSVCVEQEYVPQFYHSVRSCSESCLKSVPTKTDSRPDIPQTPTKPQCSRTSSIKSTSKTSVFSLEQEQSKTNPAKLTTPSVVHLWCARIRRRSTYTNESDIQKKNKSIGHSVGQDDTCPTSSYVPVCPSDAAPTHGDSSSCQVETKRKNPDQIEVTKSHPTLSEGFTRWPSGGTVRQIKLPGKFKIHITNFCSTRTDGFKIVFLTGSNTFDRSAKWYYS</sequence>